<evidence type="ECO:0000313" key="1">
    <source>
        <dbReference type="EMBL" id="HGT83467.1"/>
    </source>
</evidence>
<dbReference type="AlphaFoldDB" id="A0A7J3M3C4"/>
<sequence>MVKLPLSVEEKKRYDYLMEKIRKYGADSLNRDEIIELKNLLNKKEDLDEGLKLLLMFALGMLMGYILSKA</sequence>
<name>A0A7J3M3C4_ARCFL</name>
<accession>A0A7J3M3C4</accession>
<dbReference type="EMBL" id="DSYZ01000130">
    <property type="protein sequence ID" value="HGT83467.1"/>
    <property type="molecule type" value="Genomic_DNA"/>
</dbReference>
<protein>
    <submittedName>
        <fullName evidence="1">Uncharacterized protein</fullName>
    </submittedName>
</protein>
<reference evidence="1" key="1">
    <citation type="journal article" date="2020" name="mSystems">
        <title>Genome- and Community-Level Interaction Insights into Carbon Utilization and Element Cycling Functions of Hydrothermarchaeota in Hydrothermal Sediment.</title>
        <authorList>
            <person name="Zhou Z."/>
            <person name="Liu Y."/>
            <person name="Xu W."/>
            <person name="Pan J."/>
            <person name="Luo Z.H."/>
            <person name="Li M."/>
        </authorList>
    </citation>
    <scope>NUCLEOTIDE SEQUENCE [LARGE SCALE GENOMIC DNA]</scope>
    <source>
        <strain evidence="1">SpSt-587</strain>
    </source>
</reference>
<proteinExistence type="predicted"/>
<comment type="caution">
    <text evidence="1">The sequence shown here is derived from an EMBL/GenBank/DDBJ whole genome shotgun (WGS) entry which is preliminary data.</text>
</comment>
<organism evidence="1">
    <name type="scientific">Archaeoglobus fulgidus</name>
    <dbReference type="NCBI Taxonomy" id="2234"/>
    <lineage>
        <taxon>Archaea</taxon>
        <taxon>Methanobacteriati</taxon>
        <taxon>Methanobacteriota</taxon>
        <taxon>Archaeoglobi</taxon>
        <taxon>Archaeoglobales</taxon>
        <taxon>Archaeoglobaceae</taxon>
        <taxon>Archaeoglobus</taxon>
    </lineage>
</organism>
<gene>
    <name evidence="1" type="ORF">ENT52_07075</name>
</gene>